<keyword evidence="16 22" id="KW-0238">DNA-binding</keyword>
<dbReference type="InterPro" id="IPR027417">
    <property type="entry name" value="P-loop_NTPase"/>
</dbReference>
<feature type="compositionally biased region" description="Polar residues" evidence="23">
    <location>
        <begin position="1"/>
        <end position="16"/>
    </location>
</feature>
<dbReference type="InterPro" id="IPR026851">
    <property type="entry name" value="Dna2/JHS1_DEXXQ-box"/>
</dbReference>
<feature type="region of interest" description="Disordered" evidence="23">
    <location>
        <begin position="96"/>
        <end position="127"/>
    </location>
</feature>
<keyword evidence="30" id="KW-1185">Reference proteome</keyword>
<keyword evidence="7 22" id="KW-0479">Metal-binding</keyword>
<evidence type="ECO:0000256" key="2">
    <source>
        <dbReference type="ARBA" id="ARBA00004173"/>
    </source>
</evidence>
<evidence type="ECO:0000313" key="29">
    <source>
        <dbReference type="EMBL" id="POS87451.1"/>
    </source>
</evidence>
<keyword evidence="9" id="KW-0255">Endonuclease</keyword>
<keyword evidence="13 22" id="KW-0067">ATP-binding</keyword>
<evidence type="ECO:0000259" key="27">
    <source>
        <dbReference type="Pfam" id="PF13087"/>
    </source>
</evidence>
<feature type="non-terminal residue" evidence="29">
    <location>
        <position position="1667"/>
    </location>
</feature>
<evidence type="ECO:0000256" key="9">
    <source>
        <dbReference type="ARBA" id="ARBA00022759"/>
    </source>
</evidence>
<dbReference type="CDD" id="cd22318">
    <property type="entry name" value="DNA2_N-like"/>
    <property type="match status" value="1"/>
</dbReference>
<dbReference type="InterPro" id="IPR045055">
    <property type="entry name" value="DNA2/NAM7-like"/>
</dbReference>
<comment type="function">
    <text evidence="22">Key enzyme involved in DNA replication and DNA repair. Involved in Okazaki fragments processing by cleaving long flaps that escape FEN1: flaps that are longer than 27 nucleotides are coated by replication protein A complex (RPA), leading to recruit DNA2 which cleaves the flap until it is too short to bind RPA and becomes a substrate for FEN1. Also involved in 5'-end resection of DNA during double-strand break (DSB) repair by mediating the cleavage of 5'-ssDNA.</text>
</comment>
<evidence type="ECO:0000256" key="20">
    <source>
        <dbReference type="ARBA" id="ARBA00023268"/>
    </source>
</evidence>
<keyword evidence="17" id="KW-0496">Mitochondrion</keyword>
<evidence type="ECO:0000256" key="18">
    <source>
        <dbReference type="ARBA" id="ARBA00023204"/>
    </source>
</evidence>
<dbReference type="OrthoDB" id="6513042at2759"/>
<feature type="compositionally biased region" description="Polar residues" evidence="23">
    <location>
        <begin position="24"/>
        <end position="36"/>
    </location>
</feature>
<evidence type="ECO:0000256" key="4">
    <source>
        <dbReference type="ARBA" id="ARBA00022485"/>
    </source>
</evidence>
<evidence type="ECO:0000256" key="14">
    <source>
        <dbReference type="ARBA" id="ARBA00023004"/>
    </source>
</evidence>
<name>A0A2S4PZJ2_9PEZI</name>
<dbReference type="GO" id="GO:0017108">
    <property type="term" value="F:5'-flap endonuclease activity"/>
    <property type="evidence" value="ECO:0007669"/>
    <property type="project" value="UniProtKB-UniRule"/>
</dbReference>
<keyword evidence="22" id="KW-0158">Chromosome</keyword>
<dbReference type="Gene3D" id="3.90.320.10">
    <property type="match status" value="1"/>
</dbReference>
<dbReference type="Pfam" id="PF21123">
    <property type="entry name" value="Dna2_Rift"/>
    <property type="match status" value="1"/>
</dbReference>
<dbReference type="Pfam" id="PF08696">
    <property type="entry name" value="Dna2"/>
    <property type="match status" value="1"/>
</dbReference>
<evidence type="ECO:0000256" key="3">
    <source>
        <dbReference type="ARBA" id="ARBA00007913"/>
    </source>
</evidence>
<evidence type="ECO:0000256" key="21">
    <source>
        <dbReference type="ARBA" id="ARBA00047995"/>
    </source>
</evidence>
<dbReference type="GO" id="GO:0006281">
    <property type="term" value="P:DNA repair"/>
    <property type="evidence" value="ECO:0007669"/>
    <property type="project" value="UniProtKB-KW"/>
</dbReference>
<feature type="domain" description="DNA2/NAM7 helicase helicase" evidence="26">
    <location>
        <begin position="1129"/>
        <end position="1216"/>
    </location>
</feature>
<dbReference type="FunFam" id="3.90.320.10:FF:000001">
    <property type="entry name" value="DNA replication helicase Dna2"/>
    <property type="match status" value="1"/>
</dbReference>
<dbReference type="PANTHER" id="PTHR10887:SF433">
    <property type="entry name" value="DNA REPLICATION ATP-DEPENDENT HELICASE_NUCLEASE DNA2"/>
    <property type="match status" value="1"/>
</dbReference>
<feature type="domain" description="DNA replication factor Dna2 N-terminal" evidence="25">
    <location>
        <begin position="562"/>
        <end position="764"/>
    </location>
</feature>
<feature type="compositionally biased region" description="Polar residues" evidence="23">
    <location>
        <begin position="414"/>
        <end position="430"/>
    </location>
</feature>
<dbReference type="FunFam" id="3.40.50.300:FF:000789">
    <property type="entry name" value="DNA replication ATP-dependent helicase/nuclease DNA2"/>
    <property type="match status" value="1"/>
</dbReference>
<dbReference type="EC" id="3.1.-.-" evidence="22"/>
<evidence type="ECO:0000313" key="30">
    <source>
        <dbReference type="Proteomes" id="UP000237438"/>
    </source>
</evidence>
<evidence type="ECO:0000256" key="6">
    <source>
        <dbReference type="ARBA" id="ARBA00022722"/>
    </source>
</evidence>
<dbReference type="GO" id="GO:0003677">
    <property type="term" value="F:DNA binding"/>
    <property type="evidence" value="ECO:0007669"/>
    <property type="project" value="UniProtKB-UniRule"/>
</dbReference>
<keyword evidence="19 22" id="KW-0539">Nucleus</keyword>
<keyword evidence="20 22" id="KW-0511">Multifunctional enzyme</keyword>
<evidence type="ECO:0000259" key="25">
    <source>
        <dbReference type="Pfam" id="PF08696"/>
    </source>
</evidence>
<dbReference type="GO" id="GO:0005739">
    <property type="term" value="C:mitochondrion"/>
    <property type="evidence" value="ECO:0007669"/>
    <property type="project" value="UniProtKB-SubCell"/>
</dbReference>
<evidence type="ECO:0000256" key="17">
    <source>
        <dbReference type="ARBA" id="ARBA00023128"/>
    </source>
</evidence>
<dbReference type="FunFam" id="3.40.50.300:FF:001170">
    <property type="entry name" value="DNA replication helicase Dna2"/>
    <property type="match status" value="1"/>
</dbReference>
<dbReference type="CDD" id="cd18041">
    <property type="entry name" value="DEXXQc_DNA2"/>
    <property type="match status" value="1"/>
</dbReference>
<comment type="subcellular location">
    <subcellularLocation>
        <location evidence="2">Mitochondrion</location>
    </subcellularLocation>
    <subcellularLocation>
        <location evidence="22">Nucleus</location>
    </subcellularLocation>
    <subcellularLocation>
        <location evidence="22">Chromosome</location>
    </subcellularLocation>
</comment>
<dbReference type="Proteomes" id="UP000237438">
    <property type="component" value="Unassembled WGS sequence"/>
</dbReference>
<dbReference type="Pfam" id="PF13086">
    <property type="entry name" value="AAA_11"/>
    <property type="match status" value="2"/>
</dbReference>
<dbReference type="GO" id="GO:0033567">
    <property type="term" value="P:DNA replication, Okazaki fragment processing"/>
    <property type="evidence" value="ECO:0007669"/>
    <property type="project" value="UniProtKB-UniRule"/>
</dbReference>
<dbReference type="CDD" id="cd18808">
    <property type="entry name" value="SF1_C_Upf1"/>
    <property type="match status" value="1"/>
</dbReference>
<feature type="region of interest" description="Disordered" evidence="23">
    <location>
        <begin position="174"/>
        <end position="195"/>
    </location>
</feature>
<dbReference type="PANTHER" id="PTHR10887">
    <property type="entry name" value="DNA2/NAM7 HELICASE FAMILY"/>
    <property type="match status" value="1"/>
</dbReference>
<evidence type="ECO:0000256" key="15">
    <source>
        <dbReference type="ARBA" id="ARBA00023014"/>
    </source>
</evidence>
<dbReference type="GO" id="GO:0016887">
    <property type="term" value="F:ATP hydrolysis activity"/>
    <property type="evidence" value="ECO:0007669"/>
    <property type="project" value="RHEA"/>
</dbReference>
<evidence type="ECO:0000256" key="5">
    <source>
        <dbReference type="ARBA" id="ARBA00022705"/>
    </source>
</evidence>
<feature type="domain" description="DNA2/NAM7 helicase helicase" evidence="26">
    <location>
        <begin position="1234"/>
        <end position="1297"/>
    </location>
</feature>
<feature type="region of interest" description="Disordered" evidence="23">
    <location>
        <begin position="408"/>
        <end position="447"/>
    </location>
</feature>
<protein>
    <recommendedName>
        <fullName evidence="22">DNA replication ATP-dependent helicase/nuclease</fullName>
        <ecNumber evidence="22">3.1.-.-</ecNumber>
        <ecNumber evidence="22">3.6.4.12</ecNumber>
    </recommendedName>
</protein>
<keyword evidence="4 22" id="KW-0004">4Fe-4S</keyword>
<keyword evidence="14 22" id="KW-0408">Iron</keyword>
<evidence type="ECO:0000256" key="22">
    <source>
        <dbReference type="RuleBase" id="RU367041"/>
    </source>
</evidence>
<evidence type="ECO:0000256" key="19">
    <source>
        <dbReference type="ARBA" id="ARBA00023242"/>
    </source>
</evidence>
<keyword evidence="15 22" id="KW-0411">Iron-sulfur</keyword>
<feature type="compositionally biased region" description="Basic and acidic residues" evidence="23">
    <location>
        <begin position="96"/>
        <end position="107"/>
    </location>
</feature>
<dbReference type="EMBL" id="PEDP01000125">
    <property type="protein sequence ID" value="POS87451.1"/>
    <property type="molecule type" value="Genomic_DNA"/>
</dbReference>
<organism evidence="29 30">
    <name type="scientific">Erysiphe pulchra</name>
    <dbReference type="NCBI Taxonomy" id="225359"/>
    <lineage>
        <taxon>Eukaryota</taxon>
        <taxon>Fungi</taxon>
        <taxon>Dikarya</taxon>
        <taxon>Ascomycota</taxon>
        <taxon>Pezizomycotina</taxon>
        <taxon>Leotiomycetes</taxon>
        <taxon>Erysiphales</taxon>
        <taxon>Erysiphaceae</taxon>
        <taxon>Erysiphe</taxon>
    </lineage>
</organism>
<feature type="domain" description="DNA2 rift barrel" evidence="28">
    <location>
        <begin position="935"/>
        <end position="1027"/>
    </location>
</feature>
<dbReference type="InterPro" id="IPR048459">
    <property type="entry name" value="DNA2_Rift"/>
</dbReference>
<evidence type="ECO:0000259" key="28">
    <source>
        <dbReference type="Pfam" id="PF21123"/>
    </source>
</evidence>
<sequence>MPIQRSFSEQNHSANPKQPWVYNRSMQKKQNTSLNSKPLKEKPPLPVSTATKNKLSNFHYGAHVNTQKKTRLNLWLEDEKENGDIVSEKIQIVEEQKVRKREEEKKVPSTTPCKNSKNESPSTPASKLALPDLIGMVDFRRMKQEISPEERLEWDHKKGELNDFALNFSSRRAANKRARSSSPLGSSPTHAPIHFDPGSELWGRYSRNGSKFSTSQSQSISSLAHIMHTSSPKLAQGGISPRSMSEFRRANSCGDHFPKRKRFSRIDHQNNFTESPINGSSKLSILIERVREGLNRFQPPHVAQKKLLNSNSISEHTKDFTVKEISKNFSTINENLLKTISLSKEKAVKSLVDQKTNAQYNLSGRSENTDYGDIDDDELDSSLFQVSKTNTETPIFLQNCELIPLKSLGHSNHKPSPSQKNLSSRESPNLQACHKSKKKDKNNDFDDSEDDLLSVDLELLVSQYDNQSVDELKNLLPKNMPTPCRSSRAKTESEDEFGDDGLDDDDFKAAEASTLQTPNSLTTLQQKARAIQRYLVVDILNSTYEDTSGREKIEKNLLLRIEHTKHLKHVHLRGIWVETPVIVDVYVHVIGSFNEFGHCYVDDAENLLILHPDHLISSTVVADSFSCIRRAVLQDRIKATSEPNPSLVYGTLLHEIFQAAMVSNRWDSDWLTELIKNIAVKHVEDLYTVKIQIPDAIIYLQDKMSEMQSWANKFISPFPKPGAIVKSLNGESSTMCIDKLLDIEEHIWSPTYGLKGNIDATVQVTVKQEKSKRTLTVPFELKTGKNPSTSHIAQTALYSLLLSDRYDIEVAYGILYYMETSDIKKIPAIRHELRHMIMQRNELACFVRERSFQLPAMLRKQHMCSKCYAKVPCFIYHKFVDSGTGESTGLKGKFDEIIRHLTLEHKDFFLKWDDLLTKEETEYLKYRRELWTMLSSEREKLGRCFSNVVIKPGSSNEDLKSTKISRYKYVMIKHDPTRGFSFLDSQITVGEPIVISDEEGHFALANGFVTQVWKHKIAVQVDRRLHNARIRQSGFDEENNQVFTSIMNFAKFDGDPGQNQNEQIIPATKYRLDKDEFSSGMATVRNNLIQIMADSVFGSRKIRNLVVDLVKPSFKAQTSPYEFQQHEEINVDQRRAIEKVMSAEDYALILGMPGTGKTTTIAYMIRALISQGKSVLLTSYTHTAVDNILLKLKDQSIPILRLGQLSKISPEVQDFVTLATEPKSSFEEIRRDWHETPIVATTCLGINHAIFNERIFDYCIVDEASQITLPVCLGPIRLSHTFVLVGDHYQLPPLVQNEEARKGGLDISLFMLLSEKHPDSVVYLEHQYRMCEDIMTLSNSLIYNGRLKCGNQAVARRELLVPNLDNLQYYHTLPTTSSSSKKTICLGPAKSRCWLHDLITPATRVCFINTDPLLPLSREEAKGNRIVNPTEARICTLLVHGLLSVGVAASSIGVMTHYRSQLALLNHYLQAHNQVEMHTADRFQGRDKEVIILSLVRSNDAQSIGELLKDWRRINVAFTRAKTKLLVIGSRETLKGSEPSTNNEEEMVARFVRLMEKKNWVFDLPTGALEDHSFIETQIQATLSLSLSQTNSQSLEVNKASQKNQLQQETKVTVDEKHVSQIKGVFGNQSSVTSGYCRRYPNKRMVGKRPFHKPHGGILADVMNETF</sequence>
<keyword evidence="18 22" id="KW-0234">DNA repair</keyword>
<comment type="cofactor">
    <cofactor evidence="1">
        <name>[4Fe-4S] cluster</name>
        <dbReference type="ChEBI" id="CHEBI:49883"/>
    </cofactor>
</comment>
<keyword evidence="11 22" id="KW-0378">Hydrolase</keyword>
<dbReference type="InterPro" id="IPR041679">
    <property type="entry name" value="DNA2/NAM7-like_C"/>
</dbReference>
<keyword evidence="8 22" id="KW-0547">Nucleotide-binding</keyword>
<dbReference type="GO" id="GO:0005694">
    <property type="term" value="C:chromosome"/>
    <property type="evidence" value="ECO:0007669"/>
    <property type="project" value="UniProtKB-SubCell"/>
</dbReference>
<dbReference type="InterPro" id="IPR041677">
    <property type="entry name" value="DNA2/NAM7_AAA_11"/>
</dbReference>
<dbReference type="STRING" id="225359.A0A2S4PZJ2"/>
<dbReference type="InterPro" id="IPR022765">
    <property type="entry name" value="Dna2/Cas4_DUF83"/>
</dbReference>
<dbReference type="GO" id="GO:0051539">
    <property type="term" value="F:4 iron, 4 sulfur cluster binding"/>
    <property type="evidence" value="ECO:0007669"/>
    <property type="project" value="UniProtKB-UniRule"/>
</dbReference>
<proteinExistence type="inferred from homology"/>
<dbReference type="Gene3D" id="3.40.50.300">
    <property type="entry name" value="P-loop containing nucleotide triphosphate hydrolases"/>
    <property type="match status" value="2"/>
</dbReference>
<evidence type="ECO:0000256" key="11">
    <source>
        <dbReference type="ARBA" id="ARBA00022801"/>
    </source>
</evidence>
<evidence type="ECO:0000256" key="7">
    <source>
        <dbReference type="ARBA" id="ARBA00022723"/>
    </source>
</evidence>
<dbReference type="GO" id="GO:0005634">
    <property type="term" value="C:nucleus"/>
    <property type="evidence" value="ECO:0007669"/>
    <property type="project" value="UniProtKB-SubCell"/>
</dbReference>
<dbReference type="SUPFAM" id="SSF52540">
    <property type="entry name" value="P-loop containing nucleoside triphosphate hydrolases"/>
    <property type="match status" value="1"/>
</dbReference>
<dbReference type="Pfam" id="PF01930">
    <property type="entry name" value="Cas_Cas4"/>
    <property type="match status" value="1"/>
</dbReference>
<evidence type="ECO:0000256" key="12">
    <source>
        <dbReference type="ARBA" id="ARBA00022806"/>
    </source>
</evidence>
<feature type="region of interest" description="Disordered" evidence="23">
    <location>
        <begin position="475"/>
        <end position="503"/>
    </location>
</feature>
<dbReference type="InterPro" id="IPR047187">
    <property type="entry name" value="SF1_C_Upf1"/>
</dbReference>
<dbReference type="EC" id="3.6.4.12" evidence="22"/>
<evidence type="ECO:0000259" key="24">
    <source>
        <dbReference type="Pfam" id="PF01930"/>
    </source>
</evidence>
<comment type="similarity">
    <text evidence="3 22">Belongs to the DNA2/NAM7 helicase family.</text>
</comment>
<keyword evidence="10 22" id="KW-0227">DNA damage</keyword>
<reference evidence="29 30" key="1">
    <citation type="submission" date="2017-10" db="EMBL/GenBank/DDBJ databases">
        <title>Development of genomic resources for the powdery mildew, Erysiphe pulchra.</title>
        <authorList>
            <person name="Wadl P.A."/>
            <person name="Mack B.M."/>
            <person name="Moore G."/>
            <person name="Beltz S.B."/>
        </authorList>
    </citation>
    <scope>NUCLEOTIDE SEQUENCE [LARGE SCALE GENOMIC DNA]</scope>
    <source>
        <strain evidence="29">Cflorida</strain>
    </source>
</reference>
<feature type="region of interest" description="Disordered" evidence="23">
    <location>
        <begin position="1"/>
        <end position="52"/>
    </location>
</feature>
<accession>A0A2S4PZJ2</accession>
<keyword evidence="5 22" id="KW-0235">DNA replication</keyword>
<dbReference type="Pfam" id="PF13087">
    <property type="entry name" value="AAA_12"/>
    <property type="match status" value="1"/>
</dbReference>
<dbReference type="GO" id="GO:0017116">
    <property type="term" value="F:single-stranded DNA helicase activity"/>
    <property type="evidence" value="ECO:0007669"/>
    <property type="project" value="UniProtKB-UniRule"/>
</dbReference>
<evidence type="ECO:0000256" key="1">
    <source>
        <dbReference type="ARBA" id="ARBA00001966"/>
    </source>
</evidence>
<dbReference type="GO" id="GO:0005524">
    <property type="term" value="F:ATP binding"/>
    <property type="evidence" value="ECO:0007669"/>
    <property type="project" value="UniProtKB-UniRule"/>
</dbReference>
<evidence type="ECO:0000259" key="26">
    <source>
        <dbReference type="Pfam" id="PF13086"/>
    </source>
</evidence>
<dbReference type="InterPro" id="IPR014808">
    <property type="entry name" value="DNA_replication_fac_Dna2_N"/>
</dbReference>
<evidence type="ECO:0000256" key="10">
    <source>
        <dbReference type="ARBA" id="ARBA00022763"/>
    </source>
</evidence>
<dbReference type="InterPro" id="IPR011604">
    <property type="entry name" value="PDDEXK-like_dom_sf"/>
</dbReference>
<feature type="domain" description="DUF83" evidence="24">
    <location>
        <begin position="772"/>
        <end position="874"/>
    </location>
</feature>
<comment type="caution">
    <text evidence="29">The sequence shown here is derived from an EMBL/GenBank/DDBJ whole genome shotgun (WGS) entry which is preliminary data.</text>
</comment>
<keyword evidence="12 22" id="KW-0347">Helicase</keyword>
<gene>
    <name evidence="29" type="ORF">EPUL_002165</name>
</gene>
<comment type="catalytic activity">
    <reaction evidence="21 22">
        <text>ATP + H2O = ADP + phosphate + H(+)</text>
        <dbReference type="Rhea" id="RHEA:13065"/>
        <dbReference type="ChEBI" id="CHEBI:15377"/>
        <dbReference type="ChEBI" id="CHEBI:15378"/>
        <dbReference type="ChEBI" id="CHEBI:30616"/>
        <dbReference type="ChEBI" id="CHEBI:43474"/>
        <dbReference type="ChEBI" id="CHEBI:456216"/>
        <dbReference type="EC" id="3.6.4.12"/>
    </reaction>
</comment>
<evidence type="ECO:0000256" key="23">
    <source>
        <dbReference type="SAM" id="MobiDB-lite"/>
    </source>
</evidence>
<feature type="compositionally biased region" description="Polar residues" evidence="23">
    <location>
        <begin position="108"/>
        <end position="125"/>
    </location>
</feature>
<evidence type="ECO:0000256" key="16">
    <source>
        <dbReference type="ARBA" id="ARBA00023125"/>
    </source>
</evidence>
<dbReference type="GO" id="GO:0046872">
    <property type="term" value="F:metal ion binding"/>
    <property type="evidence" value="ECO:0007669"/>
    <property type="project" value="UniProtKB-UniRule"/>
</dbReference>
<evidence type="ECO:0000256" key="8">
    <source>
        <dbReference type="ARBA" id="ARBA00022741"/>
    </source>
</evidence>
<feature type="domain" description="DNA2/NAM7 helicase-like C-terminal" evidence="27">
    <location>
        <begin position="1305"/>
        <end position="1531"/>
    </location>
</feature>
<evidence type="ECO:0000256" key="13">
    <source>
        <dbReference type="ARBA" id="ARBA00022840"/>
    </source>
</evidence>
<dbReference type="GO" id="GO:0071932">
    <property type="term" value="P:replication fork reversal"/>
    <property type="evidence" value="ECO:0007669"/>
    <property type="project" value="TreeGrafter"/>
</dbReference>
<feature type="compositionally biased region" description="Acidic residues" evidence="23">
    <location>
        <begin position="493"/>
        <end position="503"/>
    </location>
</feature>
<keyword evidence="6 22" id="KW-0540">Nuclease</keyword>